<evidence type="ECO:0008006" key="2">
    <source>
        <dbReference type="Google" id="ProtNLM"/>
    </source>
</evidence>
<dbReference type="AlphaFoldDB" id="A0A382MYP4"/>
<dbReference type="EMBL" id="UINC01096607">
    <property type="protein sequence ID" value="SVC53630.1"/>
    <property type="molecule type" value="Genomic_DNA"/>
</dbReference>
<name>A0A382MYP4_9ZZZZ</name>
<accession>A0A382MYP4</accession>
<sequence length="376" mass="42361">IPSQLEIYKEAARVVRNTVPNYSYVSDFVQGARRSPLGNFVSFPAEIIRTSTNIMEEGMKNVRGTNEFLLKHKLNPQLFAREGYEKLAGFAATTAVLPVAVYQGAKALYGISEDTVKAIREMVAPWSVDSTLLPYINEDGSYGYVDFSHGSFYDTVTNPVQAVLNGVNANQDQPLVTGLAEGMFRAIGRLVDPFVSESIWMGVAMDIFGRGGVTRRGTRIFNERDTLGNQVWASIKHAAYTMSPGSLPQMKRLYAATMGETIKGQSYEIPKELMGFFGFRGVDIDPPRTLDFRIQDFNRDKRAERNLIYQGTLTGDPVKDNDRIVEQFIKANMQHLETMSKIKRTVDAAKVLGMRDREIRELFEERGQETLYKKYL</sequence>
<evidence type="ECO:0000313" key="1">
    <source>
        <dbReference type="EMBL" id="SVC53630.1"/>
    </source>
</evidence>
<proteinExistence type="predicted"/>
<reference evidence="1" key="1">
    <citation type="submission" date="2018-05" db="EMBL/GenBank/DDBJ databases">
        <authorList>
            <person name="Lanie J.A."/>
            <person name="Ng W.-L."/>
            <person name="Kazmierczak K.M."/>
            <person name="Andrzejewski T.M."/>
            <person name="Davidsen T.M."/>
            <person name="Wayne K.J."/>
            <person name="Tettelin H."/>
            <person name="Glass J.I."/>
            <person name="Rusch D."/>
            <person name="Podicherti R."/>
            <person name="Tsui H.-C.T."/>
            <person name="Winkler M.E."/>
        </authorList>
    </citation>
    <scope>NUCLEOTIDE SEQUENCE</scope>
</reference>
<protein>
    <recommendedName>
        <fullName evidence="2">Large polyvalent protein associated domain-containing protein</fullName>
    </recommendedName>
</protein>
<feature type="non-terminal residue" evidence="1">
    <location>
        <position position="376"/>
    </location>
</feature>
<organism evidence="1">
    <name type="scientific">marine metagenome</name>
    <dbReference type="NCBI Taxonomy" id="408172"/>
    <lineage>
        <taxon>unclassified sequences</taxon>
        <taxon>metagenomes</taxon>
        <taxon>ecological metagenomes</taxon>
    </lineage>
</organism>
<feature type="non-terminal residue" evidence="1">
    <location>
        <position position="1"/>
    </location>
</feature>
<gene>
    <name evidence="1" type="ORF">METZ01_LOCUS306484</name>
</gene>